<keyword evidence="4" id="KW-0796">Tight junction</keyword>
<keyword evidence="10" id="KW-0472">Membrane</keyword>
<dbReference type="GO" id="GO:0150105">
    <property type="term" value="P:protein localization to cell-cell junction"/>
    <property type="evidence" value="ECO:0007669"/>
    <property type="project" value="TreeGrafter"/>
</dbReference>
<evidence type="ECO:0008006" key="18">
    <source>
        <dbReference type="Google" id="ProtNLM"/>
    </source>
</evidence>
<keyword evidence="8" id="KW-0677">Repeat</keyword>
<evidence type="ECO:0000256" key="11">
    <source>
        <dbReference type="PROSITE-ProRule" id="PRU00192"/>
    </source>
</evidence>
<evidence type="ECO:0000256" key="2">
    <source>
        <dbReference type="ARBA" id="ARBA00004435"/>
    </source>
</evidence>
<dbReference type="FunFam" id="2.30.42.10:FF:000075">
    <property type="entry name" value="Tight junction protein ZO-2 isoform 2"/>
    <property type="match status" value="1"/>
</dbReference>
<dbReference type="CDD" id="cd06727">
    <property type="entry name" value="PDZ1_ZO1-like"/>
    <property type="match status" value="1"/>
</dbReference>
<dbReference type="GO" id="GO:0005923">
    <property type="term" value="C:bicellular tight junction"/>
    <property type="evidence" value="ECO:0007669"/>
    <property type="project" value="UniProtKB-SubCell"/>
</dbReference>
<dbReference type="GO" id="GO:0050839">
    <property type="term" value="F:cell adhesion molecule binding"/>
    <property type="evidence" value="ECO:0007669"/>
    <property type="project" value="TreeGrafter"/>
</dbReference>
<dbReference type="CDD" id="cd12028">
    <property type="entry name" value="SH3_ZO-3"/>
    <property type="match status" value="1"/>
</dbReference>
<keyword evidence="9" id="KW-0965">Cell junction</keyword>
<feature type="region of interest" description="Disordered" evidence="12">
    <location>
        <begin position="1027"/>
        <end position="1117"/>
    </location>
</feature>
<evidence type="ECO:0000259" key="13">
    <source>
        <dbReference type="PROSITE" id="PS50002"/>
    </source>
</evidence>
<accession>A0AAN7MKN4</accession>
<dbReference type="Gene3D" id="2.30.30.40">
    <property type="entry name" value="SH3 Domains"/>
    <property type="match status" value="1"/>
</dbReference>
<dbReference type="Proteomes" id="UP001333110">
    <property type="component" value="Unassembled WGS sequence"/>
</dbReference>
<dbReference type="AlphaFoldDB" id="A0AAN7MKN4"/>
<evidence type="ECO:0000256" key="10">
    <source>
        <dbReference type="ARBA" id="ARBA00023136"/>
    </source>
</evidence>
<dbReference type="PANTHER" id="PTHR13865">
    <property type="entry name" value="TIGHT JUNCTION PROTEIN"/>
    <property type="match status" value="1"/>
</dbReference>
<feature type="region of interest" description="Disordered" evidence="12">
    <location>
        <begin position="54"/>
        <end position="134"/>
    </location>
</feature>
<evidence type="ECO:0000256" key="6">
    <source>
        <dbReference type="ARBA" id="ARBA00022475"/>
    </source>
</evidence>
<dbReference type="InterPro" id="IPR001452">
    <property type="entry name" value="SH3_domain"/>
</dbReference>
<evidence type="ECO:0000259" key="14">
    <source>
        <dbReference type="PROSITE" id="PS50052"/>
    </source>
</evidence>
<dbReference type="Gene3D" id="2.30.42.10">
    <property type="match status" value="3"/>
</dbReference>
<dbReference type="PROSITE" id="PS50106">
    <property type="entry name" value="PDZ"/>
    <property type="match status" value="3"/>
</dbReference>
<dbReference type="SMART" id="SM00326">
    <property type="entry name" value="SH3"/>
    <property type="match status" value="1"/>
</dbReference>
<evidence type="ECO:0000256" key="1">
    <source>
        <dbReference type="ARBA" id="ARBA00004413"/>
    </source>
</evidence>
<feature type="compositionally biased region" description="Basic and acidic residues" evidence="12">
    <location>
        <begin position="516"/>
        <end position="526"/>
    </location>
</feature>
<feature type="domain" description="PDZ" evidence="15">
    <location>
        <begin position="164"/>
        <end position="251"/>
    </location>
</feature>
<proteinExistence type="inferred from homology"/>
<feature type="region of interest" description="Disordered" evidence="12">
    <location>
        <begin position="253"/>
        <end position="356"/>
    </location>
</feature>
<comment type="similarity">
    <text evidence="3">Belongs to the MAGUK family.</text>
</comment>
<feature type="compositionally biased region" description="Polar residues" evidence="12">
    <location>
        <begin position="1054"/>
        <end position="1070"/>
    </location>
</feature>
<dbReference type="InterPro" id="IPR005417">
    <property type="entry name" value="ZO"/>
</dbReference>
<dbReference type="InterPro" id="IPR008144">
    <property type="entry name" value="Guanylate_kin-like_dom"/>
</dbReference>
<evidence type="ECO:0000256" key="8">
    <source>
        <dbReference type="ARBA" id="ARBA00022737"/>
    </source>
</evidence>
<dbReference type="InterPro" id="IPR036034">
    <property type="entry name" value="PDZ_sf"/>
</dbReference>
<dbReference type="SUPFAM" id="SSF50156">
    <property type="entry name" value="PDZ domain-like"/>
    <property type="match status" value="3"/>
</dbReference>
<dbReference type="GO" id="GO:0090557">
    <property type="term" value="P:establishment of endothelial intestinal barrier"/>
    <property type="evidence" value="ECO:0007669"/>
    <property type="project" value="TreeGrafter"/>
</dbReference>
<organism evidence="16 17">
    <name type="scientific">Mycteria americana</name>
    <name type="common">Wood stork</name>
    <dbReference type="NCBI Taxonomy" id="33587"/>
    <lineage>
        <taxon>Eukaryota</taxon>
        <taxon>Metazoa</taxon>
        <taxon>Chordata</taxon>
        <taxon>Craniata</taxon>
        <taxon>Vertebrata</taxon>
        <taxon>Euteleostomi</taxon>
        <taxon>Archelosauria</taxon>
        <taxon>Archosauria</taxon>
        <taxon>Dinosauria</taxon>
        <taxon>Saurischia</taxon>
        <taxon>Theropoda</taxon>
        <taxon>Coelurosauria</taxon>
        <taxon>Aves</taxon>
        <taxon>Neognathae</taxon>
        <taxon>Neoaves</taxon>
        <taxon>Aequornithes</taxon>
        <taxon>Ciconiiformes</taxon>
        <taxon>Ciconiidae</taxon>
        <taxon>Mycteria</taxon>
    </lineage>
</organism>
<dbReference type="Gene3D" id="3.40.50.300">
    <property type="entry name" value="P-loop containing nucleotide triphosphate hydrolases"/>
    <property type="match status" value="1"/>
</dbReference>
<feature type="compositionally biased region" description="Basic and acidic residues" evidence="12">
    <location>
        <begin position="1082"/>
        <end position="1102"/>
    </location>
</feature>
<dbReference type="Pfam" id="PF07653">
    <property type="entry name" value="SH3_2"/>
    <property type="match status" value="1"/>
</dbReference>
<dbReference type="CDD" id="cd06729">
    <property type="entry name" value="PDZ3_ZO1-like_domain"/>
    <property type="match status" value="1"/>
</dbReference>
<dbReference type="GO" id="GO:0045216">
    <property type="term" value="P:cell-cell junction organization"/>
    <property type="evidence" value="ECO:0007669"/>
    <property type="project" value="TreeGrafter"/>
</dbReference>
<feature type="domain" description="PDZ" evidence="15">
    <location>
        <begin position="387"/>
        <end position="464"/>
    </location>
</feature>
<evidence type="ECO:0000256" key="7">
    <source>
        <dbReference type="ARBA" id="ARBA00022553"/>
    </source>
</evidence>
<evidence type="ECO:0000256" key="9">
    <source>
        <dbReference type="ARBA" id="ARBA00022949"/>
    </source>
</evidence>
<dbReference type="SUPFAM" id="SSF50044">
    <property type="entry name" value="SH3-domain"/>
    <property type="match status" value="1"/>
</dbReference>
<dbReference type="PROSITE" id="PS50002">
    <property type="entry name" value="SH3"/>
    <property type="match status" value="1"/>
</dbReference>
<keyword evidence="17" id="KW-1185">Reference proteome</keyword>
<evidence type="ECO:0000256" key="4">
    <source>
        <dbReference type="ARBA" id="ARBA00022427"/>
    </source>
</evidence>
<feature type="compositionally biased region" description="Pro residues" evidence="12">
    <location>
        <begin position="497"/>
        <end position="507"/>
    </location>
</feature>
<gene>
    <name evidence="16" type="ORF">QYF61_007800</name>
</gene>
<dbReference type="InterPro" id="IPR027417">
    <property type="entry name" value="P-loop_NTPase"/>
</dbReference>
<feature type="domain" description="Guanylate kinase-like" evidence="14">
    <location>
        <begin position="838"/>
        <end position="938"/>
    </location>
</feature>
<dbReference type="Pfam" id="PF00595">
    <property type="entry name" value="PDZ"/>
    <property type="match status" value="3"/>
</dbReference>
<dbReference type="PANTHER" id="PTHR13865:SF11">
    <property type="entry name" value="TIGHT JUNCTION PROTEIN ZO-3"/>
    <property type="match status" value="1"/>
</dbReference>
<evidence type="ECO:0000256" key="12">
    <source>
        <dbReference type="SAM" id="MobiDB-lite"/>
    </source>
</evidence>
<dbReference type="GO" id="GO:0005886">
    <property type="term" value="C:plasma membrane"/>
    <property type="evidence" value="ECO:0007669"/>
    <property type="project" value="UniProtKB-SubCell"/>
</dbReference>
<dbReference type="GO" id="GO:0098609">
    <property type="term" value="P:cell-cell adhesion"/>
    <property type="evidence" value="ECO:0007669"/>
    <property type="project" value="TreeGrafter"/>
</dbReference>
<dbReference type="EMBL" id="JAUNZN010000026">
    <property type="protein sequence ID" value="KAK4807894.1"/>
    <property type="molecule type" value="Genomic_DNA"/>
</dbReference>
<dbReference type="FunFam" id="3.40.50.300:FF:000110">
    <property type="entry name" value="tight junction protein ZO-1 isoform X1"/>
    <property type="match status" value="1"/>
</dbReference>
<dbReference type="PROSITE" id="PS50052">
    <property type="entry name" value="GUANYLATE_KINASE_2"/>
    <property type="match status" value="1"/>
</dbReference>
<evidence type="ECO:0000256" key="3">
    <source>
        <dbReference type="ARBA" id="ARBA00007014"/>
    </source>
</evidence>
<keyword evidence="5 11" id="KW-0728">SH3 domain</keyword>
<comment type="subcellular location">
    <subcellularLocation>
        <location evidence="2">Cell junction</location>
        <location evidence="2">Tight junction</location>
    </subcellularLocation>
    <subcellularLocation>
        <location evidence="1">Cell membrane</location>
        <topology evidence="1">Peripheral membrane protein</topology>
        <orientation evidence="1">Cytoplasmic side</orientation>
    </subcellularLocation>
</comment>
<reference evidence="16 17" key="1">
    <citation type="journal article" date="2023" name="J. Hered.">
        <title>Chromosome-level genome of the wood stork (Mycteria americana) provides insight into avian chromosome evolution.</title>
        <authorList>
            <person name="Flamio R. Jr."/>
            <person name="Ramstad K.M."/>
        </authorList>
    </citation>
    <scope>NUCLEOTIDE SEQUENCE [LARGE SCALE GENOMIC DNA]</scope>
    <source>
        <strain evidence="16">JAX WOST 10</strain>
    </source>
</reference>
<evidence type="ECO:0000259" key="15">
    <source>
        <dbReference type="PROSITE" id="PS50106"/>
    </source>
</evidence>
<dbReference type="InterPro" id="IPR036028">
    <property type="entry name" value="SH3-like_dom_sf"/>
</dbReference>
<keyword evidence="7" id="KW-0597">Phosphoprotein</keyword>
<dbReference type="CDD" id="cd06728">
    <property type="entry name" value="PDZ2_ZO1-like_ds"/>
    <property type="match status" value="1"/>
</dbReference>
<dbReference type="InterPro" id="IPR008145">
    <property type="entry name" value="GK/Ca_channel_bsu"/>
</dbReference>
<dbReference type="Pfam" id="PF00625">
    <property type="entry name" value="Guanylate_kin"/>
    <property type="match status" value="1"/>
</dbReference>
<feature type="compositionally biased region" description="Basic and acidic residues" evidence="12">
    <location>
        <begin position="304"/>
        <end position="313"/>
    </location>
</feature>
<feature type="compositionally biased region" description="Basic residues" evidence="12">
    <location>
        <begin position="314"/>
        <end position="327"/>
    </location>
</feature>
<feature type="domain" description="PDZ" evidence="15">
    <location>
        <begin position="580"/>
        <end position="634"/>
    </location>
</feature>
<feature type="domain" description="SH3" evidence="13">
    <location>
        <begin position="663"/>
        <end position="731"/>
    </location>
</feature>
<dbReference type="InterPro" id="IPR005420">
    <property type="entry name" value="ZO-3"/>
</dbReference>
<feature type="compositionally biased region" description="Basic and acidic residues" evidence="12">
    <location>
        <begin position="288"/>
        <end position="297"/>
    </location>
</feature>
<comment type="caution">
    <text evidence="16">The sequence shown here is derived from an EMBL/GenBank/DDBJ whole genome shotgun (WGS) entry which is preliminary data.</text>
</comment>
<protein>
    <recommendedName>
        <fullName evidence="18">ZO3 protein</fullName>
    </recommendedName>
</protein>
<dbReference type="PRINTS" id="PR01597">
    <property type="entry name" value="ZONOCCLUDNS"/>
</dbReference>
<dbReference type="SMART" id="SM00228">
    <property type="entry name" value="PDZ"/>
    <property type="match status" value="3"/>
</dbReference>
<dbReference type="PRINTS" id="PR01600">
    <property type="entry name" value="ZONOCCLUDNS3"/>
</dbReference>
<dbReference type="SUPFAM" id="SSF52540">
    <property type="entry name" value="P-loop containing nucleoside triphosphate hydrolases"/>
    <property type="match status" value="1"/>
</dbReference>
<dbReference type="InterPro" id="IPR001478">
    <property type="entry name" value="PDZ"/>
</dbReference>
<dbReference type="FunFam" id="2.30.42.10:FF:000013">
    <property type="entry name" value="Putative tight junction protein ZO-1"/>
    <property type="match status" value="1"/>
</dbReference>
<sequence>MSPAPGWRLVAGGFRRSWSPRDTAPQGCDLLRHRYRPRLEAAAWTESRGVELGSVTAGKRPRGKRSGGGLVPRQRLAHKGLRKAPWSDTTATSSGAPLLPGRIRGSPEVGLRKGPAAAKRGRSRSAPPAAGQGLPCRPAAAVALPRLRWRVPTMEEMVIWEQHTVTLSKDPQRGFGFAVSGGRDRPNRMTGDTAVVVSDVVSGGPAMGRLQRKDHIVMVNGLSMENVLSSFAIQTLKTCGKTANITLKRPKKVHLPVSKSSPGSPTVPRRYDSDEDYGSHGADPALHCSRDDLDHSQGYDGDSSSERSSGHHRDDRRHHKSVSRSRRRSQDSSHWRQSPGSGSDRRGYSRHRSANGFGHEWDTNGLALVSGFKRLPCRDVPMKPITSVLVKQKQNEEYGLKLGSQLFIKHIVESGLAAKGSSLQEGDLILKINGVASEDMSLADTQQLIERTEGTLTLLILRDHRQFLVNIPDIEDSQSDSSRMDDISDIDSELSHPPSPETSPQPPAAARMNSPPERRRSNRDPAADTIVDDAPGPDLLEAVEGDGCHSPHTSPAARAARKDGYSADSRVVHFVKAKSVGLRLAGGNDVGIFVSSVQEGSPADSQGVREGDQILQVNDTSFQNLTREEAVEYLMSLPPGEDITLWTQSKQDIYRKMISSNVGDSFYIRTHFDFEKDTPSGLSFVRGDIFHVLDTMYRGRLGSWLAVRMGRDLQEQDKGIIPNRSRAEQIASLESVLKATSGANPSGARAEFWKLRGLRGAKKMLRKSREDLSALTKQGRYPPYERVVLKEASFKRPVVILGPIADIAMQKLSTELPELFEIAPSVPRDGASSKVIKLDSVRQIAEKDKHALLDITPSAVECLNYMQYYPVVVFCEPESRQGIKAMRQWLAPDSRKSSRRLYAQASKMKKYCSHLFTASVSLSGSGNTWYEAIKDIIRTQQSQPVWTAVEQVRGTGSLRQGSACWGCSQAGDGATHPCPPHLGSQVSVIPTPQADVALEDSLDLLNPPSVAASGYLTCDSHANSDYDTDGEAGAYTDGEAEDTYDQPGLARSSEPAQMSPSHGLSKQATEQQQQGQQGQHYDSIREYEHDAVRKRFTRARDDSDQDEGYEWGPATDV</sequence>
<feature type="region of interest" description="Disordered" evidence="12">
    <location>
        <begin position="476"/>
        <end position="564"/>
    </location>
</feature>
<evidence type="ECO:0000313" key="16">
    <source>
        <dbReference type="EMBL" id="KAK4807894.1"/>
    </source>
</evidence>
<dbReference type="SMART" id="SM00072">
    <property type="entry name" value="GuKc"/>
    <property type="match status" value="1"/>
</dbReference>
<keyword evidence="6" id="KW-1003">Cell membrane</keyword>
<evidence type="ECO:0000313" key="17">
    <source>
        <dbReference type="Proteomes" id="UP001333110"/>
    </source>
</evidence>
<name>A0AAN7MKN4_MYCAM</name>
<dbReference type="GO" id="GO:1905605">
    <property type="term" value="P:positive regulation of blood-brain barrier permeability"/>
    <property type="evidence" value="ECO:0007669"/>
    <property type="project" value="TreeGrafter"/>
</dbReference>
<evidence type="ECO:0000256" key="5">
    <source>
        <dbReference type="ARBA" id="ARBA00022443"/>
    </source>
</evidence>